<protein>
    <submittedName>
        <fullName evidence="2">Carboxymethylenebutenolidase</fullName>
        <ecNumber evidence="2">3.1.1.45</ecNumber>
    </submittedName>
</protein>
<feature type="domain" description="Dienelactone hydrolase" evidence="1">
    <location>
        <begin position="24"/>
        <end position="250"/>
    </location>
</feature>
<dbReference type="InterPro" id="IPR029058">
    <property type="entry name" value="AB_hydrolase_fold"/>
</dbReference>
<dbReference type="EC" id="3.1.1.45" evidence="2"/>
<reference evidence="2" key="1">
    <citation type="submission" date="2016-10" db="EMBL/GenBank/DDBJ databases">
        <title>Sequence of Gallionella enrichment culture.</title>
        <authorList>
            <person name="Poehlein A."/>
            <person name="Muehling M."/>
            <person name="Daniel R."/>
        </authorList>
    </citation>
    <scope>NUCLEOTIDE SEQUENCE</scope>
</reference>
<dbReference type="GO" id="GO:0008806">
    <property type="term" value="F:carboxymethylenebutenolidase activity"/>
    <property type="evidence" value="ECO:0007669"/>
    <property type="project" value="UniProtKB-EC"/>
</dbReference>
<comment type="caution">
    <text evidence="2">The sequence shown here is derived from an EMBL/GenBank/DDBJ whole genome shotgun (WGS) entry which is preliminary data.</text>
</comment>
<dbReference type="Gene3D" id="3.40.50.1820">
    <property type="entry name" value="alpha/beta hydrolase"/>
    <property type="match status" value="1"/>
</dbReference>
<gene>
    <name evidence="2" type="primary">clcD_10</name>
    <name evidence="2" type="ORF">GALL_358870</name>
</gene>
<name>A0A1J5QQX5_9ZZZZ</name>
<dbReference type="EMBL" id="MLJW01000817">
    <property type="protein sequence ID" value="OIQ82324.1"/>
    <property type="molecule type" value="Genomic_DNA"/>
</dbReference>
<proteinExistence type="predicted"/>
<dbReference type="AlphaFoldDB" id="A0A1J5QQX5"/>
<organism evidence="2">
    <name type="scientific">mine drainage metagenome</name>
    <dbReference type="NCBI Taxonomy" id="410659"/>
    <lineage>
        <taxon>unclassified sequences</taxon>
        <taxon>metagenomes</taxon>
        <taxon>ecological metagenomes</taxon>
    </lineage>
</organism>
<dbReference type="SUPFAM" id="SSF53474">
    <property type="entry name" value="alpha/beta-Hydrolases"/>
    <property type="match status" value="1"/>
</dbReference>
<accession>A0A1J5QQX5</accession>
<evidence type="ECO:0000313" key="2">
    <source>
        <dbReference type="EMBL" id="OIQ82324.1"/>
    </source>
</evidence>
<dbReference type="PANTHER" id="PTHR47562">
    <property type="match status" value="1"/>
</dbReference>
<keyword evidence="2" id="KW-0378">Hydrolase</keyword>
<dbReference type="Pfam" id="PF01738">
    <property type="entry name" value="DLH"/>
    <property type="match status" value="1"/>
</dbReference>
<evidence type="ECO:0000259" key="1">
    <source>
        <dbReference type="Pfam" id="PF01738"/>
    </source>
</evidence>
<sequence length="254" mass="28080">MMYLGQNMIIQSHIVDLSTPTGTMRTYVHRPAGGGRFPAILFYSEIFQQTGPIERAARLMAGHGYAVLVPEVFHELNPIGTVLGYDDAGREKGNADKSTKPVASYDSDNLVLIDYVRRQPWCTGEIGAMGFCIGGHLAFRAALQPAVKATACFYATDLHTSVIPSQPGGHSMERCGEIKGELLMIWGKQDPHIPAAGRSEVYRKLSETPGLSFTWHEFNGQHAFMRDEGERYDPQLAMTCYQLAFQTFGRTLSS</sequence>
<dbReference type="InterPro" id="IPR002925">
    <property type="entry name" value="Dienelactn_hydro"/>
</dbReference>
<dbReference type="PANTHER" id="PTHR47562:SF2">
    <property type="entry name" value="CARBOXYMETHYLENEBUTENOLIDASE-RELATED"/>
    <property type="match status" value="1"/>
</dbReference>